<keyword evidence="3" id="KW-0677">Repeat</keyword>
<evidence type="ECO:0000259" key="6">
    <source>
        <dbReference type="PROSITE" id="PS50222"/>
    </source>
</evidence>
<gene>
    <name evidence="7" type="ORF">V6N12_039438</name>
</gene>
<keyword evidence="8" id="KW-1185">Reference proteome</keyword>
<dbReference type="EMBL" id="JBBPBM010000020">
    <property type="protein sequence ID" value="KAK8550748.1"/>
    <property type="molecule type" value="Genomic_DNA"/>
</dbReference>
<dbReference type="PROSITE" id="PS50222">
    <property type="entry name" value="EF_HAND_2"/>
    <property type="match status" value="4"/>
</dbReference>
<feature type="compositionally biased region" description="Basic and acidic residues" evidence="5">
    <location>
        <begin position="232"/>
        <end position="247"/>
    </location>
</feature>
<feature type="domain" description="EF-hand" evidence="6">
    <location>
        <begin position="122"/>
        <end position="157"/>
    </location>
</feature>
<feature type="domain" description="EF-hand" evidence="6">
    <location>
        <begin position="158"/>
        <end position="193"/>
    </location>
</feature>
<dbReference type="CDD" id="cd00051">
    <property type="entry name" value="EFh"/>
    <property type="match status" value="2"/>
</dbReference>
<dbReference type="InterPro" id="IPR011992">
    <property type="entry name" value="EF-hand-dom_pair"/>
</dbReference>
<dbReference type="InterPro" id="IPR050230">
    <property type="entry name" value="CALM/Myosin/TropC-like"/>
</dbReference>
<dbReference type="Proteomes" id="UP001472677">
    <property type="component" value="Unassembled WGS sequence"/>
</dbReference>
<dbReference type="Pfam" id="PF13499">
    <property type="entry name" value="EF-hand_7"/>
    <property type="match status" value="2"/>
</dbReference>
<keyword evidence="4" id="KW-0106">Calcium</keyword>
<evidence type="ECO:0000256" key="5">
    <source>
        <dbReference type="SAM" id="MobiDB-lite"/>
    </source>
</evidence>
<feature type="domain" description="EF-hand" evidence="6">
    <location>
        <begin position="85"/>
        <end position="120"/>
    </location>
</feature>
<dbReference type="InterPro" id="IPR018247">
    <property type="entry name" value="EF_Hand_1_Ca_BS"/>
</dbReference>
<sequence length="247" mass="28825">MRAGFQPRKSQLKRSYHFPPGLSLPPKRLHLEKLKTLQEKTMADQLTDEQISEFKEAFSLFDKDGDGCITTKELGTVMRSLGQNPTEAELQDMINEVDADGNGTIDFPEFLNLMARKMKDTDSEEELKEAFRVFDKDQNGFISAAELRHVMTNLGEKLTDEEVDEMIREADVDGDGQINYEEFVKVMMAKWKEWRQEHPHDDHDHDHHHHHHHSKKRKGKIFGIMKHHKKKEDKAHDHDHDHECAIL</sequence>
<keyword evidence="2" id="KW-0479">Metal-binding</keyword>
<proteinExistence type="inferred from homology"/>
<evidence type="ECO:0000313" key="7">
    <source>
        <dbReference type="EMBL" id="KAK8550748.1"/>
    </source>
</evidence>
<feature type="region of interest" description="Disordered" evidence="5">
    <location>
        <begin position="198"/>
        <end position="247"/>
    </location>
</feature>
<accession>A0ABR2E2G2</accession>
<evidence type="ECO:0000256" key="2">
    <source>
        <dbReference type="ARBA" id="ARBA00022723"/>
    </source>
</evidence>
<evidence type="ECO:0000256" key="1">
    <source>
        <dbReference type="ARBA" id="ARBA00009763"/>
    </source>
</evidence>
<feature type="compositionally biased region" description="Basic residues" evidence="5">
    <location>
        <begin position="206"/>
        <end position="231"/>
    </location>
</feature>
<comment type="caution">
    <text evidence="7">The sequence shown here is derived from an EMBL/GenBank/DDBJ whole genome shotgun (WGS) entry which is preliminary data.</text>
</comment>
<dbReference type="PANTHER" id="PTHR23048:SF53">
    <property type="entry name" value="CALMODULIN"/>
    <property type="match status" value="1"/>
</dbReference>
<reference evidence="7 8" key="1">
    <citation type="journal article" date="2024" name="G3 (Bethesda)">
        <title>Genome assembly of Hibiscus sabdariffa L. provides insights into metabolisms of medicinal natural products.</title>
        <authorList>
            <person name="Kim T."/>
        </authorList>
    </citation>
    <scope>NUCLEOTIDE SEQUENCE [LARGE SCALE GENOMIC DNA]</scope>
    <source>
        <strain evidence="7">TK-2024</strain>
        <tissue evidence="7">Old leaves</tissue>
    </source>
</reference>
<name>A0ABR2E2G2_9ROSI</name>
<dbReference type="InterPro" id="IPR002048">
    <property type="entry name" value="EF_hand_dom"/>
</dbReference>
<dbReference type="PROSITE" id="PS00018">
    <property type="entry name" value="EF_HAND_1"/>
    <property type="match status" value="4"/>
</dbReference>
<feature type="region of interest" description="Disordered" evidence="5">
    <location>
        <begin position="1"/>
        <end position="23"/>
    </location>
</feature>
<dbReference type="SUPFAM" id="SSF47473">
    <property type="entry name" value="EF-hand"/>
    <property type="match status" value="1"/>
</dbReference>
<comment type="similarity">
    <text evidence="1">Belongs to the calmodulin family.</text>
</comment>
<evidence type="ECO:0000256" key="4">
    <source>
        <dbReference type="ARBA" id="ARBA00022837"/>
    </source>
</evidence>
<dbReference type="SMART" id="SM00054">
    <property type="entry name" value="EFh"/>
    <property type="match status" value="4"/>
</dbReference>
<evidence type="ECO:0000256" key="3">
    <source>
        <dbReference type="ARBA" id="ARBA00022737"/>
    </source>
</evidence>
<evidence type="ECO:0000313" key="8">
    <source>
        <dbReference type="Proteomes" id="UP001472677"/>
    </source>
</evidence>
<protein>
    <recommendedName>
        <fullName evidence="6">EF-hand domain-containing protein</fullName>
    </recommendedName>
</protein>
<feature type="domain" description="EF-hand" evidence="6">
    <location>
        <begin position="49"/>
        <end position="84"/>
    </location>
</feature>
<dbReference type="Gene3D" id="1.10.238.10">
    <property type="entry name" value="EF-hand"/>
    <property type="match status" value="3"/>
</dbReference>
<organism evidence="7 8">
    <name type="scientific">Hibiscus sabdariffa</name>
    <name type="common">roselle</name>
    <dbReference type="NCBI Taxonomy" id="183260"/>
    <lineage>
        <taxon>Eukaryota</taxon>
        <taxon>Viridiplantae</taxon>
        <taxon>Streptophyta</taxon>
        <taxon>Embryophyta</taxon>
        <taxon>Tracheophyta</taxon>
        <taxon>Spermatophyta</taxon>
        <taxon>Magnoliopsida</taxon>
        <taxon>eudicotyledons</taxon>
        <taxon>Gunneridae</taxon>
        <taxon>Pentapetalae</taxon>
        <taxon>rosids</taxon>
        <taxon>malvids</taxon>
        <taxon>Malvales</taxon>
        <taxon>Malvaceae</taxon>
        <taxon>Malvoideae</taxon>
        <taxon>Hibiscus</taxon>
    </lineage>
</organism>
<dbReference type="PANTHER" id="PTHR23048">
    <property type="entry name" value="MYOSIN LIGHT CHAIN 1, 3"/>
    <property type="match status" value="1"/>
</dbReference>